<reference evidence="8 9" key="1">
    <citation type="journal article" date="2011" name="J. Bacteriol.">
        <title>Genome sequence of the ethanol-producing Zymomonas mobilis subsp. mobilis lectotype strain ATCC 10988.</title>
        <authorList>
            <person name="Pappas K.M."/>
            <person name="Kouvelis V.N."/>
            <person name="Saunders E."/>
            <person name="Brettin T.S."/>
            <person name="Bruce D."/>
            <person name="Detter C."/>
            <person name="Balakireva M."/>
            <person name="Han C.S."/>
            <person name="Savvakis G."/>
            <person name="Kyrpides N.C."/>
            <person name="Typas M.A."/>
        </authorList>
    </citation>
    <scope>NUCLEOTIDE SEQUENCE [LARGE SCALE GENOMIC DNA]</scope>
    <source>
        <strain evidence="9">ATCC 10988 / DSM 424 / CCUG 17860 / LMG 404 / NCIMB 8938 / NRRL B-806 / ZM1</strain>
    </source>
</reference>
<dbReference type="SUPFAM" id="SSF46785">
    <property type="entry name" value="Winged helix' DNA-binding domain"/>
    <property type="match status" value="1"/>
</dbReference>
<evidence type="ECO:0000259" key="7">
    <source>
        <dbReference type="Pfam" id="PF01628"/>
    </source>
</evidence>
<dbReference type="InterPro" id="IPR036390">
    <property type="entry name" value="WH_DNA-bd_sf"/>
</dbReference>
<protein>
    <recommendedName>
        <fullName evidence="5">Heat-inducible transcription repressor HrcA</fullName>
    </recommendedName>
</protein>
<dbReference type="GO" id="GO:0003677">
    <property type="term" value="F:DNA binding"/>
    <property type="evidence" value="ECO:0007669"/>
    <property type="project" value="InterPro"/>
</dbReference>
<dbReference type="PIRSF" id="PIRSF005485">
    <property type="entry name" value="HrcA"/>
    <property type="match status" value="1"/>
</dbReference>
<organism evidence="8 9">
    <name type="scientific">Zymomonas mobilis subsp. mobilis (strain ATCC 10988 / DSM 424 / LMG 404 / NCIMB 8938 / NRRL B-806 / ZM1)</name>
    <dbReference type="NCBI Taxonomy" id="555217"/>
    <lineage>
        <taxon>Bacteria</taxon>
        <taxon>Pseudomonadati</taxon>
        <taxon>Pseudomonadota</taxon>
        <taxon>Alphaproteobacteria</taxon>
        <taxon>Sphingomonadales</taxon>
        <taxon>Zymomonadaceae</taxon>
        <taxon>Zymomonas</taxon>
    </lineage>
</organism>
<feature type="coiled-coil region" evidence="6">
    <location>
        <begin position="246"/>
        <end position="273"/>
    </location>
</feature>
<comment type="function">
    <text evidence="5">Negative regulator of class I heat shock genes (grpE-dnaK-dnaJ and groELS operons). Prevents heat-shock induction of these operons.</text>
</comment>
<keyword evidence="3 5" id="KW-0346">Stress response</keyword>
<dbReference type="RefSeq" id="WP_011240003.1">
    <property type="nucleotide sequence ID" value="NC_017262.1"/>
</dbReference>
<dbReference type="Pfam" id="PF01628">
    <property type="entry name" value="HrcA"/>
    <property type="match status" value="1"/>
</dbReference>
<proteinExistence type="inferred from homology"/>
<evidence type="ECO:0000256" key="1">
    <source>
        <dbReference type="ARBA" id="ARBA00022491"/>
    </source>
</evidence>
<dbReference type="OrthoDB" id="9783139at2"/>
<evidence type="ECO:0000256" key="2">
    <source>
        <dbReference type="ARBA" id="ARBA00023015"/>
    </source>
</evidence>
<dbReference type="PANTHER" id="PTHR34824">
    <property type="entry name" value="HEAT-INDUCIBLE TRANSCRIPTION REPRESSOR HRCA"/>
    <property type="match status" value="1"/>
</dbReference>
<dbReference type="Gene3D" id="3.30.450.40">
    <property type="match status" value="1"/>
</dbReference>
<dbReference type="InterPro" id="IPR021153">
    <property type="entry name" value="HrcA_C"/>
</dbReference>
<dbReference type="SMR" id="A0A0H3FZD0"/>
<dbReference type="EMBL" id="CP002850">
    <property type="protein sequence ID" value="AEH63012.1"/>
    <property type="molecule type" value="Genomic_DNA"/>
</dbReference>
<dbReference type="InterPro" id="IPR029016">
    <property type="entry name" value="GAF-like_dom_sf"/>
</dbReference>
<feature type="domain" description="Heat-inducible transcription repressor HrcA C-terminal" evidence="7">
    <location>
        <begin position="112"/>
        <end position="330"/>
    </location>
</feature>
<evidence type="ECO:0000256" key="6">
    <source>
        <dbReference type="SAM" id="Coils"/>
    </source>
</evidence>
<evidence type="ECO:0000256" key="5">
    <source>
        <dbReference type="HAMAP-Rule" id="MF_00081"/>
    </source>
</evidence>
<dbReference type="GeneID" id="79904715"/>
<dbReference type="SUPFAM" id="SSF55781">
    <property type="entry name" value="GAF domain-like"/>
    <property type="match status" value="1"/>
</dbReference>
<gene>
    <name evidence="5" type="primary">hrcA</name>
    <name evidence="8" type="ordered locus">Zmob_1183</name>
</gene>
<keyword evidence="1 5" id="KW-0678">Repressor</keyword>
<dbReference type="AlphaFoldDB" id="A0A0H3FZD0"/>
<evidence type="ECO:0000256" key="4">
    <source>
        <dbReference type="ARBA" id="ARBA00023163"/>
    </source>
</evidence>
<evidence type="ECO:0000313" key="8">
    <source>
        <dbReference type="EMBL" id="AEH63012.1"/>
    </source>
</evidence>
<comment type="similarity">
    <text evidence="5">Belongs to the HrcA family.</text>
</comment>
<dbReference type="KEGG" id="zmm:Zmob_1183"/>
<evidence type="ECO:0000313" key="9">
    <source>
        <dbReference type="Proteomes" id="UP000001494"/>
    </source>
</evidence>
<dbReference type="NCBIfam" id="TIGR00331">
    <property type="entry name" value="hrcA"/>
    <property type="match status" value="1"/>
</dbReference>
<evidence type="ECO:0000256" key="3">
    <source>
        <dbReference type="ARBA" id="ARBA00023016"/>
    </source>
</evidence>
<dbReference type="HAMAP" id="MF_00081">
    <property type="entry name" value="HrcA"/>
    <property type="match status" value="1"/>
</dbReference>
<sequence>MSSIPVIELSSRAREIFQLVVESYLGSGLPVGSKTLARQGVNLSPASIRYVLQELETKGLLLSPHISAGRMPTELGLRLFVNGMMQLSEPSEEERSAIEADVIRGHSPKERLVNATTTLSGLSACAGLVLVPKQELVLKQLGFVVLDDNRALAIIVGSDGSVENRVIELSSGFPASALTEASNYINAHFSGYSFSEAKKRLFSQIDLERSELDSAASDLIKRGLAVWSEDSRKRPVLIVRGQSHLLQDASEDLDRAKQLLEELEDKKEIAGLLEKVSESDAAQIFIGSENKLFSLSGSSVIASPYHGEDGHMVGVVAVIGPTRLNYGRIVPMVDFTAKTLSRIIA</sequence>
<dbReference type="GO" id="GO:0045892">
    <property type="term" value="P:negative regulation of DNA-templated transcription"/>
    <property type="evidence" value="ECO:0007669"/>
    <property type="project" value="UniProtKB-UniRule"/>
</dbReference>
<keyword evidence="6" id="KW-0175">Coiled coil</keyword>
<dbReference type="PANTHER" id="PTHR34824:SF1">
    <property type="entry name" value="HEAT-INDUCIBLE TRANSCRIPTION REPRESSOR HRCA"/>
    <property type="match status" value="1"/>
</dbReference>
<keyword evidence="4 5" id="KW-0804">Transcription</keyword>
<dbReference type="Gene3D" id="1.10.10.10">
    <property type="entry name" value="Winged helix-like DNA-binding domain superfamily/Winged helix DNA-binding domain"/>
    <property type="match status" value="1"/>
</dbReference>
<accession>A0A0H3FZD0</accession>
<dbReference type="eggNOG" id="COG1420">
    <property type="taxonomic scope" value="Bacteria"/>
</dbReference>
<keyword evidence="2 5" id="KW-0805">Transcription regulation</keyword>
<dbReference type="InterPro" id="IPR036388">
    <property type="entry name" value="WH-like_DNA-bd_sf"/>
</dbReference>
<dbReference type="Proteomes" id="UP000001494">
    <property type="component" value="Chromosome"/>
</dbReference>
<name>A0A0H3FZD0_ZYMMA</name>
<dbReference type="InterPro" id="IPR002571">
    <property type="entry name" value="HrcA"/>
</dbReference>
<dbReference type="HOGENOM" id="CLU_050019_0_0_5"/>